<feature type="domain" description="UvrD-like helicase ATP-binding" evidence="13">
    <location>
        <begin position="1103"/>
        <end position="1323"/>
    </location>
</feature>
<organism evidence="14 15">
    <name type="scientific">Kingella pumchi</name>
    <dbReference type="NCBI Taxonomy" id="2779506"/>
    <lineage>
        <taxon>Bacteria</taxon>
        <taxon>Pseudomonadati</taxon>
        <taxon>Pseudomonadota</taxon>
        <taxon>Betaproteobacteria</taxon>
        <taxon>Neisseriales</taxon>
        <taxon>Neisseriaceae</taxon>
        <taxon>Kingella</taxon>
    </lineage>
</organism>
<dbReference type="SMART" id="SM00490">
    <property type="entry name" value="HELICc"/>
    <property type="match status" value="1"/>
</dbReference>
<evidence type="ECO:0000259" key="11">
    <source>
        <dbReference type="PROSITE" id="PS51192"/>
    </source>
</evidence>
<dbReference type="EC" id="5.6.2.4" evidence="9"/>
<keyword evidence="15" id="KW-1185">Reference proteome</keyword>
<evidence type="ECO:0000256" key="7">
    <source>
        <dbReference type="ARBA" id="ARBA00023235"/>
    </source>
</evidence>
<dbReference type="InterPro" id="IPR014001">
    <property type="entry name" value="Helicase_ATP-bd"/>
</dbReference>
<keyword evidence="2 10" id="KW-0547">Nucleotide-binding</keyword>
<dbReference type="InterPro" id="IPR012337">
    <property type="entry name" value="RNaseH-like_sf"/>
</dbReference>
<keyword evidence="4 10" id="KW-0347">Helicase</keyword>
<feature type="binding site" evidence="10">
    <location>
        <begin position="1124"/>
        <end position="1131"/>
    </location>
    <ligand>
        <name>ATP</name>
        <dbReference type="ChEBI" id="CHEBI:30616"/>
    </ligand>
</feature>
<dbReference type="Pfam" id="PF13245">
    <property type="entry name" value="AAA_19"/>
    <property type="match status" value="1"/>
</dbReference>
<feature type="domain" description="Helicase C-terminal" evidence="12">
    <location>
        <begin position="517"/>
        <end position="667"/>
    </location>
</feature>
<evidence type="ECO:0000259" key="13">
    <source>
        <dbReference type="PROSITE" id="PS51198"/>
    </source>
</evidence>
<dbReference type="InterPro" id="IPR027785">
    <property type="entry name" value="UvrD-like_helicase_C"/>
</dbReference>
<evidence type="ECO:0000256" key="10">
    <source>
        <dbReference type="PROSITE-ProRule" id="PRU00560"/>
    </source>
</evidence>
<dbReference type="Gene3D" id="3.40.50.300">
    <property type="entry name" value="P-loop containing nucleotide triphosphate hydrolases"/>
    <property type="match status" value="5"/>
</dbReference>
<dbReference type="PROSITE" id="PS51198">
    <property type="entry name" value="UVRD_HELICASE_ATP_BIND"/>
    <property type="match status" value="1"/>
</dbReference>
<dbReference type="Gene3D" id="3.30.420.10">
    <property type="entry name" value="Ribonuclease H-like superfamily/Ribonuclease H"/>
    <property type="match status" value="1"/>
</dbReference>
<name>A0ABS9NKZ9_9NEIS</name>
<evidence type="ECO:0000256" key="2">
    <source>
        <dbReference type="ARBA" id="ARBA00022741"/>
    </source>
</evidence>
<keyword evidence="3 10" id="KW-0378">Hydrolase</keyword>
<dbReference type="PANTHER" id="PTHR13710:SF105">
    <property type="entry name" value="ATP-DEPENDENT DNA HELICASE Q1"/>
    <property type="match status" value="1"/>
</dbReference>
<evidence type="ECO:0000259" key="12">
    <source>
        <dbReference type="PROSITE" id="PS51194"/>
    </source>
</evidence>
<gene>
    <name evidence="14" type="ORF">MB824_02970</name>
</gene>
<comment type="caution">
    <text evidence="14">The sequence shown here is derived from an EMBL/GenBank/DDBJ whole genome shotgun (WGS) entry which is preliminary data.</text>
</comment>
<evidence type="ECO:0000313" key="15">
    <source>
        <dbReference type="Proteomes" id="UP001298424"/>
    </source>
</evidence>
<dbReference type="SUPFAM" id="SSF52540">
    <property type="entry name" value="P-loop containing nucleoside triphosphate hydrolases"/>
    <property type="match status" value="2"/>
</dbReference>
<dbReference type="NCBIfam" id="TIGR00614">
    <property type="entry name" value="recQ_fam"/>
    <property type="match status" value="1"/>
</dbReference>
<dbReference type="RefSeq" id="WP_238745822.1">
    <property type="nucleotide sequence ID" value="NZ_JAKOOW010000009.1"/>
</dbReference>
<evidence type="ECO:0000256" key="1">
    <source>
        <dbReference type="ARBA" id="ARBA00005446"/>
    </source>
</evidence>
<evidence type="ECO:0000256" key="6">
    <source>
        <dbReference type="ARBA" id="ARBA00023125"/>
    </source>
</evidence>
<dbReference type="PROSITE" id="PS51194">
    <property type="entry name" value="HELICASE_CTER"/>
    <property type="match status" value="1"/>
</dbReference>
<dbReference type="PROSITE" id="PS51192">
    <property type="entry name" value="HELICASE_ATP_BIND_1"/>
    <property type="match status" value="1"/>
</dbReference>
<evidence type="ECO:0000256" key="5">
    <source>
        <dbReference type="ARBA" id="ARBA00022840"/>
    </source>
</evidence>
<dbReference type="GO" id="GO:0003678">
    <property type="term" value="F:DNA helicase activity"/>
    <property type="evidence" value="ECO:0007669"/>
    <property type="project" value="UniProtKB-EC"/>
</dbReference>
<dbReference type="InterPro" id="IPR001650">
    <property type="entry name" value="Helicase_C-like"/>
</dbReference>
<dbReference type="Pfam" id="PF00271">
    <property type="entry name" value="Helicase_C"/>
    <property type="match status" value="1"/>
</dbReference>
<dbReference type="InterPro" id="IPR011545">
    <property type="entry name" value="DEAD/DEAH_box_helicase_dom"/>
</dbReference>
<protein>
    <recommendedName>
        <fullName evidence="9">DNA 3'-5' helicase</fullName>
        <ecNumber evidence="9">5.6.2.4</ecNumber>
    </recommendedName>
</protein>
<dbReference type="Proteomes" id="UP001298424">
    <property type="component" value="Unassembled WGS sequence"/>
</dbReference>
<evidence type="ECO:0000256" key="9">
    <source>
        <dbReference type="ARBA" id="ARBA00034808"/>
    </source>
</evidence>
<dbReference type="CDD" id="cd17932">
    <property type="entry name" value="DEXQc_UvrD"/>
    <property type="match status" value="1"/>
</dbReference>
<keyword evidence="7" id="KW-0413">Isomerase</keyword>
<dbReference type="Pfam" id="PF13538">
    <property type="entry name" value="UvrD_C_2"/>
    <property type="match status" value="1"/>
</dbReference>
<keyword evidence="5 10" id="KW-0067">ATP-binding</keyword>
<evidence type="ECO:0000256" key="8">
    <source>
        <dbReference type="ARBA" id="ARBA00034617"/>
    </source>
</evidence>
<dbReference type="GO" id="GO:0016787">
    <property type="term" value="F:hydrolase activity"/>
    <property type="evidence" value="ECO:0007669"/>
    <property type="project" value="UniProtKB-KW"/>
</dbReference>
<accession>A0ABS9NKZ9</accession>
<feature type="domain" description="Helicase ATP-binding" evidence="11">
    <location>
        <begin position="310"/>
        <end position="488"/>
    </location>
</feature>
<dbReference type="PANTHER" id="PTHR13710">
    <property type="entry name" value="DNA HELICASE RECQ FAMILY MEMBER"/>
    <property type="match status" value="1"/>
</dbReference>
<dbReference type="InterPro" id="IPR004589">
    <property type="entry name" value="DNA_helicase_ATP-dep_RecQ"/>
</dbReference>
<dbReference type="EMBL" id="JAKOOW010000009">
    <property type="protein sequence ID" value="MCG6503457.1"/>
    <property type="molecule type" value="Genomic_DNA"/>
</dbReference>
<dbReference type="InterPro" id="IPR014016">
    <property type="entry name" value="UvrD-like_ATP-bd"/>
</dbReference>
<dbReference type="InterPro" id="IPR036397">
    <property type="entry name" value="RNaseH_sf"/>
</dbReference>
<keyword evidence="6" id="KW-0238">DNA-binding</keyword>
<comment type="similarity">
    <text evidence="1">Belongs to the helicase family. RecQ subfamily.</text>
</comment>
<dbReference type="SUPFAM" id="SSF53098">
    <property type="entry name" value="Ribonuclease H-like"/>
    <property type="match status" value="1"/>
</dbReference>
<proteinExistence type="inferred from homology"/>
<evidence type="ECO:0000256" key="4">
    <source>
        <dbReference type="ARBA" id="ARBA00022806"/>
    </source>
</evidence>
<reference evidence="14 15" key="1">
    <citation type="submission" date="2022-02" db="EMBL/GenBank/DDBJ databases">
        <title>Genome sequence data of Kingella unionensis sp. nov. strain CICC 24913 (CCUG 75125).</title>
        <authorList>
            <person name="Xiao M."/>
        </authorList>
    </citation>
    <scope>NUCLEOTIDE SEQUENCE [LARGE SCALE GENOMIC DNA]</scope>
    <source>
        <strain evidence="14 15">CICC 24913</strain>
    </source>
</reference>
<dbReference type="SMART" id="SM00487">
    <property type="entry name" value="DEXDc"/>
    <property type="match status" value="1"/>
</dbReference>
<dbReference type="InterPro" id="IPR027417">
    <property type="entry name" value="P-loop_NTPase"/>
</dbReference>
<evidence type="ECO:0000256" key="3">
    <source>
        <dbReference type="ARBA" id="ARBA00022801"/>
    </source>
</evidence>
<evidence type="ECO:0000313" key="14">
    <source>
        <dbReference type="EMBL" id="MCG6503457.1"/>
    </source>
</evidence>
<dbReference type="Pfam" id="PF00270">
    <property type="entry name" value="DEAD"/>
    <property type="match status" value="1"/>
</dbReference>
<sequence>MKPTLPAVLIVDLEVDPRTDTVFKIGAYRPDLEQGFERTTGSLKSFQAALAELAPLAQGAHWLMGHNILEHDLRYLRDAAPAAPWLALPVIDTLRLSPLAFPQNPYHRLIKNHKIISSAKNSPEADCRACWQLFQDQCTAFGKMLAARPDEFAVYCRLFGALPYRQDGEIVIPDACGRPEQAAERDIPRLIQDIWAMVQDDAGQGLKACKTRFKKLMAEDIHRPELYIPLAYALSWLSVSGGNSVLAPWVRHQFPDTARLIAEFRDHDCGDSECRYCRDILNPKIQLDHYFGLPAFREVKGIDGGQEAIVRAGMQGQHVLAVLPTGGGKSLCYQLPAVNRYYRNGGLTIVVSPLQSLMKDQADGMARRNISGAAMLNGMLPVTVRADVLDKVALGDIGILFVAPEQFRNSSFIQAIAHRQINGWVFDEAHCLSKWGHDFRPDYLYAAKFIAKRKEKTGELAPVSCFTATAKPDVLQDITEHFRKELGIEFKQFIGGNERDNLFYEVLEASDDSKRQHIDRLLHRELDHQAGGAVVFVSRRKSAEQYAEWLKQQGWACEYFHAGLLTHLKTEIQDNFLNDRLRVIVATNAFGMGVDKENVRLVVHAEITGSLENYLQEAGRAGRDQQDAKCVLLFDRDDVDVQFRINRSSQIEPRDLKSVWSKLKLLDKANAGKSSDDDLVVSGGEILRDTESYMSFDSDDRQADTKVKTALAWLERAGMLERSENQTRIFPARSGSLNLEQALAKIEKADLPQRKRELYRTIAEIVFDASDDEPLSTDELGKATACSFTELRGHLKALEELGVLTNDTKMTVNLRTDAARSSLKRLQEVIAQEEKLWQILKNEIPAADTGRPQNFSLSETCHKMHEAGFEQLLPADIKLMMESLAYDKAAADALSSGSFDIRNAGNNILRVRFKNNRDSWETLQENAALRRRICLCVLPFLAAKTDLRAKDVVVETSMGELVRCIGSDLELSGSIPESRREVLIKQALLFMHKLSVFKLNHGMSILRHAMTIRLDKTALEQKRQYLKEDYRPLEVFYGEKRFQIHVMQEYALRALKSIESGLELVRDYFQTREDQFKNKWFKGRFNELKEPVSQETYKRITEGLNEPQKAVVTDQSDRNRLVLAGPGSGKTRVIVHRVAYLLKVCHADPASIIVLAYNRLAAQEIKRRLFALTGSIAAAVTVLTYDAMAMRLLGVRFDNKKPRNTQEKDSDRFKQWCLQAAELLESGAGADSEDNNARDRIMAGFRYILVDEYQDISEEHYRLVSALAGRSAGEDDKLTILAVGDDDQNIYSFRQTSNRYIRCFQQDYGVETFDYLTFNYRSTRHIVNAANRLIQSMPERLKALHPIIVDPERRAQNAGGKWAQLDPDRQGRVRIIRLPRTGNLKAAANIQAQALMAEIERLRRLDGFRYQDVAVLAREHKILQPVRAWCRQNGIPHFLPRDDGGIPLRCSREFVRLLDDLEKAGETVAPERFVEIIRSRSEAASWQKLFAAMAEDFEHEYPASGSLKDDRPGFAQAFLRNWLYEYVGNDSDGHNEGLFVGTAHAAKGLEFKHVFVLDGGWRSEEESEQRLYYVAMTRAIETLTLLQGTPRHLWIEKLANSEVETVAQDFSPLPELDIEYRVLSVFGSKLDKGGELDIGFTVRDETEAGRGKPQLANIKEVLRQVSSLKTGDELDIRLRGKNYQFCSGNFAVAQLARNIRIPELADPALNGRIRAFVEGFCVYYPPEDEARDARIPKELDKWVVVIPRLEIPPKTP</sequence>
<comment type="catalytic activity">
    <reaction evidence="8">
        <text>Couples ATP hydrolysis with the unwinding of duplex DNA by translocating in the 3'-5' direction.</text>
        <dbReference type="EC" id="5.6.2.4"/>
    </reaction>
</comment>